<keyword evidence="1" id="KW-0175">Coiled coil</keyword>
<dbReference type="PANTHER" id="PTHR37445">
    <property type="entry name" value="PROTEIN CBG24663"/>
    <property type="match status" value="1"/>
</dbReference>
<reference evidence="2 3" key="1">
    <citation type="submission" date="2023-09" db="EMBL/GenBank/DDBJ databases">
        <title>Nesidiocoris tenuis whole genome shotgun sequence.</title>
        <authorList>
            <person name="Shibata T."/>
            <person name="Shimoda M."/>
            <person name="Kobayashi T."/>
            <person name="Uehara T."/>
        </authorList>
    </citation>
    <scope>NUCLEOTIDE SEQUENCE [LARGE SCALE GENOMIC DNA]</scope>
    <source>
        <strain evidence="2 3">Japan</strain>
    </source>
</reference>
<feature type="coiled-coil region" evidence="1">
    <location>
        <begin position="96"/>
        <end position="130"/>
    </location>
</feature>
<gene>
    <name evidence="2" type="ORF">NTJ_00215</name>
</gene>
<dbReference type="Gene3D" id="3.30.40.10">
    <property type="entry name" value="Zinc/RING finger domain, C3HC4 (zinc finger)"/>
    <property type="match status" value="1"/>
</dbReference>
<sequence>MSMNCGHPNCSEDIMAEDAIHCTHCKLSFHFGCVGMRESNFRKMSRAAISFWKCAQCKSQGTMSPDLSEMVTKSDMESMFEKYIKCLSDSIEASIERRIKHHIGGLENRISELENQNSSLIASLNVLKSDMDVLRGAATGSGSLVSRIDAIEKRISDVNLGSRDVNHSIEDVIAEVNDRQRRSSNVLFHGIEESSSSDQLGGRKQDEVLLRDAFTKFDFDYAHIVRDHRRLGVKKGNGTNRPILVTLADPGSTSRLLSLNRSMHPPPYAISADRTPRQRENLNRARRELQQRRDGGEADLTIKFVRGVPQVVPTPSSLPQRSLVPLDPKYCPHS</sequence>
<dbReference type="InterPro" id="IPR013083">
    <property type="entry name" value="Znf_RING/FYVE/PHD"/>
</dbReference>
<dbReference type="PANTHER" id="PTHR37445:SF3">
    <property type="entry name" value="ZINC FINGER PHD-TYPE DOMAIN-CONTAINING PROTEIN"/>
    <property type="match status" value="1"/>
</dbReference>
<evidence type="ECO:0000313" key="2">
    <source>
        <dbReference type="EMBL" id="BES87409.1"/>
    </source>
</evidence>
<evidence type="ECO:0000313" key="3">
    <source>
        <dbReference type="Proteomes" id="UP001307889"/>
    </source>
</evidence>
<dbReference type="Proteomes" id="UP001307889">
    <property type="component" value="Chromosome 1"/>
</dbReference>
<dbReference type="InterPro" id="IPR011011">
    <property type="entry name" value="Znf_FYVE_PHD"/>
</dbReference>
<protein>
    <submittedName>
        <fullName evidence="2">Retrotransposon protein</fullName>
    </submittedName>
</protein>
<proteinExistence type="predicted"/>
<organism evidence="2 3">
    <name type="scientific">Nesidiocoris tenuis</name>
    <dbReference type="NCBI Taxonomy" id="355587"/>
    <lineage>
        <taxon>Eukaryota</taxon>
        <taxon>Metazoa</taxon>
        <taxon>Ecdysozoa</taxon>
        <taxon>Arthropoda</taxon>
        <taxon>Hexapoda</taxon>
        <taxon>Insecta</taxon>
        <taxon>Pterygota</taxon>
        <taxon>Neoptera</taxon>
        <taxon>Paraneoptera</taxon>
        <taxon>Hemiptera</taxon>
        <taxon>Heteroptera</taxon>
        <taxon>Panheteroptera</taxon>
        <taxon>Cimicomorpha</taxon>
        <taxon>Miridae</taxon>
        <taxon>Dicyphina</taxon>
        <taxon>Nesidiocoris</taxon>
    </lineage>
</organism>
<keyword evidence="3" id="KW-1185">Reference proteome</keyword>
<dbReference type="EMBL" id="AP028909">
    <property type="protein sequence ID" value="BES87409.1"/>
    <property type="molecule type" value="Genomic_DNA"/>
</dbReference>
<evidence type="ECO:0000256" key="1">
    <source>
        <dbReference type="SAM" id="Coils"/>
    </source>
</evidence>
<dbReference type="SUPFAM" id="SSF57903">
    <property type="entry name" value="FYVE/PHD zinc finger"/>
    <property type="match status" value="1"/>
</dbReference>
<dbReference type="Gene3D" id="1.20.5.170">
    <property type="match status" value="1"/>
</dbReference>
<name>A0ABN7A831_9HEMI</name>
<accession>A0ABN7A831</accession>